<dbReference type="Gene3D" id="2.30.30.380">
    <property type="entry name" value="Zn-finger domain of Sec23/24"/>
    <property type="match status" value="1"/>
</dbReference>
<sequence length="60" mass="7249">MSERFPGIDWYCDRCNAYLNDQLGFDDHHYVWKCTECGHKNSISSDDIYESEEDFRNYND</sequence>
<dbReference type="InterPro" id="IPR036174">
    <property type="entry name" value="Znf_Sec23_Sec24_sf"/>
</dbReference>
<dbReference type="AlphaFoldDB" id="A0A3E4LJH3"/>
<accession>A0A3E4LJH3</accession>
<dbReference type="GO" id="GO:0030127">
    <property type="term" value="C:COPII vesicle coat"/>
    <property type="evidence" value="ECO:0007669"/>
    <property type="project" value="InterPro"/>
</dbReference>
<protein>
    <submittedName>
        <fullName evidence="2">Sec23/Sec24 zinc finger-containing protein</fullName>
    </submittedName>
</protein>
<evidence type="ECO:0000259" key="1">
    <source>
        <dbReference type="Pfam" id="PF04810"/>
    </source>
</evidence>
<dbReference type="RefSeq" id="WP_117688541.1">
    <property type="nucleotide sequence ID" value="NZ_DXNI01000104.1"/>
</dbReference>
<dbReference type="InterPro" id="IPR006895">
    <property type="entry name" value="Znf_Sec23_Sec24"/>
</dbReference>
<dbReference type="SUPFAM" id="SSF82919">
    <property type="entry name" value="Zn-finger domain of Sec23/24"/>
    <property type="match status" value="1"/>
</dbReference>
<name>A0A3E4LJH3_9FIRM</name>
<dbReference type="GO" id="GO:0008270">
    <property type="term" value="F:zinc ion binding"/>
    <property type="evidence" value="ECO:0007669"/>
    <property type="project" value="InterPro"/>
</dbReference>
<feature type="domain" description="Zinc finger Sec23/Sec24-type" evidence="1">
    <location>
        <begin position="11"/>
        <end position="45"/>
    </location>
</feature>
<dbReference type="EMBL" id="QSQN01000035">
    <property type="protein sequence ID" value="RGK37679.1"/>
    <property type="molecule type" value="Genomic_DNA"/>
</dbReference>
<proteinExistence type="predicted"/>
<comment type="caution">
    <text evidence="2">The sequence shown here is derived from an EMBL/GenBank/DDBJ whole genome shotgun (WGS) entry which is preliminary data.</text>
</comment>
<dbReference type="GO" id="GO:0006886">
    <property type="term" value="P:intracellular protein transport"/>
    <property type="evidence" value="ECO:0007669"/>
    <property type="project" value="InterPro"/>
</dbReference>
<evidence type="ECO:0000313" key="3">
    <source>
        <dbReference type="Proteomes" id="UP000260793"/>
    </source>
</evidence>
<dbReference type="GO" id="GO:0006888">
    <property type="term" value="P:endoplasmic reticulum to Golgi vesicle-mediated transport"/>
    <property type="evidence" value="ECO:0007669"/>
    <property type="project" value="InterPro"/>
</dbReference>
<dbReference type="Proteomes" id="UP000260793">
    <property type="component" value="Unassembled WGS sequence"/>
</dbReference>
<organism evidence="2 3">
    <name type="scientific">[Ruminococcus] lactaris</name>
    <dbReference type="NCBI Taxonomy" id="46228"/>
    <lineage>
        <taxon>Bacteria</taxon>
        <taxon>Bacillati</taxon>
        <taxon>Bacillota</taxon>
        <taxon>Clostridia</taxon>
        <taxon>Lachnospirales</taxon>
        <taxon>Lachnospiraceae</taxon>
        <taxon>Mediterraneibacter</taxon>
    </lineage>
</organism>
<dbReference type="Pfam" id="PF04810">
    <property type="entry name" value="zf-Sec23_Sec24"/>
    <property type="match status" value="1"/>
</dbReference>
<gene>
    <name evidence="2" type="ORF">DXD17_11895</name>
</gene>
<evidence type="ECO:0000313" key="2">
    <source>
        <dbReference type="EMBL" id="RGK37679.1"/>
    </source>
</evidence>
<reference evidence="2 3" key="1">
    <citation type="submission" date="2018-08" db="EMBL/GenBank/DDBJ databases">
        <title>A genome reference for cultivated species of the human gut microbiota.</title>
        <authorList>
            <person name="Zou Y."/>
            <person name="Xue W."/>
            <person name="Luo G."/>
        </authorList>
    </citation>
    <scope>NUCLEOTIDE SEQUENCE [LARGE SCALE GENOMIC DNA]</scope>
    <source>
        <strain evidence="2 3">TF11-7</strain>
    </source>
</reference>